<dbReference type="GO" id="GO:0006351">
    <property type="term" value="P:DNA-templated transcription"/>
    <property type="evidence" value="ECO:0007669"/>
    <property type="project" value="TreeGrafter"/>
</dbReference>
<dbReference type="EMBL" id="CP039690">
    <property type="protein sequence ID" value="QCI64378.1"/>
    <property type="molecule type" value="Genomic_DNA"/>
</dbReference>
<evidence type="ECO:0000313" key="6">
    <source>
        <dbReference type="EMBL" id="QCI64378.1"/>
    </source>
</evidence>
<evidence type="ECO:0000259" key="5">
    <source>
        <dbReference type="PROSITE" id="PS50931"/>
    </source>
</evidence>
<dbReference type="KEGG" id="pstg:E8M01_09130"/>
<evidence type="ECO:0000256" key="1">
    <source>
        <dbReference type="ARBA" id="ARBA00009437"/>
    </source>
</evidence>
<dbReference type="GO" id="GO:0043565">
    <property type="term" value="F:sequence-specific DNA binding"/>
    <property type="evidence" value="ECO:0007669"/>
    <property type="project" value="TreeGrafter"/>
</dbReference>
<dbReference type="InterPro" id="IPR036388">
    <property type="entry name" value="WH-like_DNA-bd_sf"/>
</dbReference>
<keyword evidence="2" id="KW-0805">Transcription regulation</keyword>
<dbReference type="PANTHER" id="PTHR30537:SF31">
    <property type="entry name" value="TRANSCRIPTIONAL REGULATOR, LYSR FAMILY"/>
    <property type="match status" value="1"/>
</dbReference>
<dbReference type="Proteomes" id="UP000298781">
    <property type="component" value="Chromosome"/>
</dbReference>
<dbReference type="Gene3D" id="3.40.190.290">
    <property type="match status" value="1"/>
</dbReference>
<comment type="similarity">
    <text evidence="1">Belongs to the LysR transcriptional regulatory family.</text>
</comment>
<dbReference type="OrthoDB" id="9786526at2"/>
<dbReference type="FunFam" id="1.10.10.10:FF:000001">
    <property type="entry name" value="LysR family transcriptional regulator"/>
    <property type="match status" value="1"/>
</dbReference>
<dbReference type="InterPro" id="IPR058163">
    <property type="entry name" value="LysR-type_TF_proteobact-type"/>
</dbReference>
<evidence type="ECO:0000256" key="4">
    <source>
        <dbReference type="ARBA" id="ARBA00023163"/>
    </source>
</evidence>
<name>A0A4D7B0R4_9HYPH</name>
<proteinExistence type="inferred from homology"/>
<evidence type="ECO:0000256" key="3">
    <source>
        <dbReference type="ARBA" id="ARBA00023125"/>
    </source>
</evidence>
<accession>A0A4D7B0R4</accession>
<reference evidence="6 7" key="1">
    <citation type="submission" date="2019-04" db="EMBL/GenBank/DDBJ databases">
        <title>Phreatobacter aquaticus sp. nov.</title>
        <authorList>
            <person name="Choi A."/>
        </authorList>
    </citation>
    <scope>NUCLEOTIDE SEQUENCE [LARGE SCALE GENOMIC DNA]</scope>
    <source>
        <strain evidence="6 7">KCTC 52518</strain>
    </source>
</reference>
<dbReference type="InterPro" id="IPR036390">
    <property type="entry name" value="WH_DNA-bd_sf"/>
</dbReference>
<dbReference type="SUPFAM" id="SSF46785">
    <property type="entry name" value="Winged helix' DNA-binding domain"/>
    <property type="match status" value="1"/>
</dbReference>
<dbReference type="Pfam" id="PF00126">
    <property type="entry name" value="HTH_1"/>
    <property type="match status" value="1"/>
</dbReference>
<evidence type="ECO:0000313" key="7">
    <source>
        <dbReference type="Proteomes" id="UP000298781"/>
    </source>
</evidence>
<dbReference type="AlphaFoldDB" id="A0A4D7B0R4"/>
<dbReference type="InterPro" id="IPR005119">
    <property type="entry name" value="LysR_subst-bd"/>
</dbReference>
<dbReference type="SUPFAM" id="SSF53850">
    <property type="entry name" value="Periplasmic binding protein-like II"/>
    <property type="match status" value="1"/>
</dbReference>
<keyword evidence="4" id="KW-0804">Transcription</keyword>
<keyword evidence="7" id="KW-1185">Reference proteome</keyword>
<sequence>MLDLNDLHFFARIVECKGFTAASRTLGVPKSNLSRRIIRLEQQLGVRLIQRTSRHFVVTEIGQEFYQHCRAVSIEAEEAEHAVNRRLAEPAGLVRLSCPVVFGQHVLAEILPGFMRSYPKVRVVQRLATAGSDLINEGFDVALRVHGPPLASSGLIQRTVCRVQQVLVASPGFVAGLGRLDGPDDLRGVAGLARDAALDEPDWRLRHDDGREVLVPFQPVFYSNDWLVLQKMAVAGFGVAAIPAHACRAELASGALVRLLPDWRGDQASLTLLTPSRRGALPGVRALVEFLLKELPPAIEPGSLKSASAMVWPIAAPGKRDRQS</sequence>
<dbReference type="InterPro" id="IPR000847">
    <property type="entry name" value="LysR_HTH_N"/>
</dbReference>
<dbReference type="RefSeq" id="WP_136959832.1">
    <property type="nucleotide sequence ID" value="NZ_CP039690.1"/>
</dbReference>
<dbReference type="PROSITE" id="PS50931">
    <property type="entry name" value="HTH_LYSR"/>
    <property type="match status" value="1"/>
</dbReference>
<organism evidence="6 7">
    <name type="scientific">Phreatobacter stygius</name>
    <dbReference type="NCBI Taxonomy" id="1940610"/>
    <lineage>
        <taxon>Bacteria</taxon>
        <taxon>Pseudomonadati</taxon>
        <taxon>Pseudomonadota</taxon>
        <taxon>Alphaproteobacteria</taxon>
        <taxon>Hyphomicrobiales</taxon>
        <taxon>Phreatobacteraceae</taxon>
        <taxon>Phreatobacter</taxon>
    </lineage>
</organism>
<feature type="domain" description="HTH lysR-type" evidence="5">
    <location>
        <begin position="2"/>
        <end position="59"/>
    </location>
</feature>
<protein>
    <submittedName>
        <fullName evidence="6">LysR family transcriptional regulator</fullName>
    </submittedName>
</protein>
<gene>
    <name evidence="6" type="ORF">E8M01_09130</name>
</gene>
<evidence type="ECO:0000256" key="2">
    <source>
        <dbReference type="ARBA" id="ARBA00023015"/>
    </source>
</evidence>
<dbReference type="Pfam" id="PF03466">
    <property type="entry name" value="LysR_substrate"/>
    <property type="match status" value="1"/>
</dbReference>
<dbReference type="GO" id="GO:0003700">
    <property type="term" value="F:DNA-binding transcription factor activity"/>
    <property type="evidence" value="ECO:0007669"/>
    <property type="project" value="InterPro"/>
</dbReference>
<dbReference type="PANTHER" id="PTHR30537">
    <property type="entry name" value="HTH-TYPE TRANSCRIPTIONAL REGULATOR"/>
    <property type="match status" value="1"/>
</dbReference>
<keyword evidence="3" id="KW-0238">DNA-binding</keyword>
<dbReference type="Gene3D" id="1.10.10.10">
    <property type="entry name" value="Winged helix-like DNA-binding domain superfamily/Winged helix DNA-binding domain"/>
    <property type="match status" value="1"/>
</dbReference>